<accession>A0A286GF02</accession>
<reference evidence="4" key="1">
    <citation type="submission" date="2017-09" db="EMBL/GenBank/DDBJ databases">
        <authorList>
            <person name="Varghese N."/>
            <person name="Submissions S."/>
        </authorList>
    </citation>
    <scope>NUCLEOTIDE SEQUENCE [LARGE SCALE GENOMIC DNA]</scope>
    <source>
        <strain evidence="4">DSM 44270</strain>
    </source>
</reference>
<dbReference type="GO" id="GO:0030655">
    <property type="term" value="P:beta-lactam antibiotic catabolic process"/>
    <property type="evidence" value="ECO:0007669"/>
    <property type="project" value="InterPro"/>
</dbReference>
<feature type="compositionally biased region" description="Low complexity" evidence="1">
    <location>
        <begin position="501"/>
        <end position="551"/>
    </location>
</feature>
<dbReference type="GO" id="GO:0046677">
    <property type="term" value="P:response to antibiotic"/>
    <property type="evidence" value="ECO:0007669"/>
    <property type="project" value="InterPro"/>
</dbReference>
<keyword evidence="4" id="KW-1185">Reference proteome</keyword>
<dbReference type="GO" id="GO:0008800">
    <property type="term" value="F:beta-lactamase activity"/>
    <property type="evidence" value="ECO:0007669"/>
    <property type="project" value="InterPro"/>
</dbReference>
<feature type="signal peptide" evidence="2">
    <location>
        <begin position="1"/>
        <end position="28"/>
    </location>
</feature>
<evidence type="ECO:0000313" key="3">
    <source>
        <dbReference type="EMBL" id="SOD93806.1"/>
    </source>
</evidence>
<evidence type="ECO:0000313" key="4">
    <source>
        <dbReference type="Proteomes" id="UP000219482"/>
    </source>
</evidence>
<dbReference type="EMBL" id="OCNK01000001">
    <property type="protein sequence ID" value="SOD93806.1"/>
    <property type="molecule type" value="Genomic_DNA"/>
</dbReference>
<gene>
    <name evidence="3" type="ORF">SAMN06272739_0436</name>
</gene>
<feature type="compositionally biased region" description="Basic and acidic residues" evidence="1">
    <location>
        <begin position="481"/>
        <end position="490"/>
    </location>
</feature>
<evidence type="ECO:0000256" key="1">
    <source>
        <dbReference type="SAM" id="MobiDB-lite"/>
    </source>
</evidence>
<dbReference type="AlphaFoldDB" id="A0A286GF02"/>
<keyword evidence="2" id="KW-0732">Signal</keyword>
<dbReference type="InterPro" id="IPR012338">
    <property type="entry name" value="Beta-lactam/transpept-like"/>
</dbReference>
<protein>
    <submittedName>
        <fullName evidence="3">LGFP repeat-containing protein</fullName>
    </submittedName>
</protein>
<proteinExistence type="predicted"/>
<feature type="region of interest" description="Disordered" evidence="1">
    <location>
        <begin position="481"/>
        <end position="564"/>
    </location>
</feature>
<dbReference type="InterPro" id="IPR013207">
    <property type="entry name" value="LGFP"/>
</dbReference>
<dbReference type="Proteomes" id="UP000219482">
    <property type="component" value="Unassembled WGS sequence"/>
</dbReference>
<dbReference type="PANTHER" id="PTHR35333">
    <property type="entry name" value="BETA-LACTAMASE"/>
    <property type="match status" value="1"/>
</dbReference>
<dbReference type="InterPro" id="IPR000871">
    <property type="entry name" value="Beta-lactam_class-A"/>
</dbReference>
<sequence length="564" mass="58361">MSMRLIRSFVALAAGVAMVAGGTGVAQADPGFTVVVEGHAEAGARGTTAGIALLDRATGSYADNGANARLRFGSASLVKLFIADSMLRRAAHGQIALSQADRNSMAVMLRSSDDPIASSFWSRFGGSSMVSDVVGRYQLTETTPPTNPRYWGMTQISAHDIAMYYRGLLDGTGGLSPSDRDFIVACLRQATSHGTDGVYQWFGLHDGLPRESAVGVKQGWMSGVDSHIYRHSAGIVGADSRYVVVVLGRDPAGAGSAHTVAAVNGVVQKMFPGGLIPRVQGGIGDTYYATGGPRGGLGLPRSEELPATGGAWQLFDKGRIYWSPATGAHFVWGSILTAWEAQRFENGRLGYPTTDERYAAGGGAWTAFQGGRIYWSPATGAQWIRGGILDVWAGQGAERGPLGFPVTGELPASGGAWHAFQNGRIYWSAATGAHWLNGPILGAWQAQRMENGPLGYPTSDPRQVAAGTRVDFQHGSLTLRPDGRVVEERAVSATSRAAEDTAASATTPAPSTPSTGAPSTAAPSTGAPSTGAPSTGAPSTGAPSTGAPSTARPVPTGTDGDGTP</sequence>
<name>A0A286GF02_9ACTN</name>
<dbReference type="Pfam" id="PF08310">
    <property type="entry name" value="LGFP"/>
    <property type="match status" value="3"/>
</dbReference>
<feature type="chain" id="PRO_5012131634" evidence="2">
    <location>
        <begin position="29"/>
        <end position="564"/>
    </location>
</feature>
<dbReference type="PANTHER" id="PTHR35333:SF3">
    <property type="entry name" value="BETA-LACTAMASE-TYPE TRANSPEPTIDASE FOLD CONTAINING PROTEIN"/>
    <property type="match status" value="1"/>
</dbReference>
<dbReference type="SUPFAM" id="SSF56601">
    <property type="entry name" value="beta-lactamase/transpeptidase-like"/>
    <property type="match status" value="1"/>
</dbReference>
<evidence type="ECO:0000256" key="2">
    <source>
        <dbReference type="SAM" id="SignalP"/>
    </source>
</evidence>
<dbReference type="Gene3D" id="3.40.710.10">
    <property type="entry name" value="DD-peptidase/beta-lactamase superfamily"/>
    <property type="match status" value="1"/>
</dbReference>
<organism evidence="3 4">
    <name type="scientific">Blastococcus haudaquaticus</name>
    <dbReference type="NCBI Taxonomy" id="1938745"/>
    <lineage>
        <taxon>Bacteria</taxon>
        <taxon>Bacillati</taxon>
        <taxon>Actinomycetota</taxon>
        <taxon>Actinomycetes</taxon>
        <taxon>Geodermatophilales</taxon>
        <taxon>Geodermatophilaceae</taxon>
        <taxon>Blastococcus</taxon>
    </lineage>
</organism>